<dbReference type="CDD" id="cd01256">
    <property type="entry name" value="PH_dynamin"/>
    <property type="match status" value="1"/>
</dbReference>
<name>A0A3Q0S4J8_AMPCI</name>
<evidence type="ECO:0000259" key="2">
    <source>
        <dbReference type="PROSITE" id="PS50003"/>
    </source>
</evidence>
<dbReference type="GO" id="GO:0016185">
    <property type="term" value="P:synaptic vesicle budding from presynaptic endocytic zone membrane"/>
    <property type="evidence" value="ECO:0007669"/>
    <property type="project" value="TreeGrafter"/>
</dbReference>
<dbReference type="PROSITE" id="PS51388">
    <property type="entry name" value="GED"/>
    <property type="match status" value="1"/>
</dbReference>
<dbReference type="InterPro" id="IPR003130">
    <property type="entry name" value="GED"/>
</dbReference>
<dbReference type="SMART" id="SM00302">
    <property type="entry name" value="GED"/>
    <property type="match status" value="1"/>
</dbReference>
<dbReference type="GO" id="GO:0005886">
    <property type="term" value="C:plasma membrane"/>
    <property type="evidence" value="ECO:0007669"/>
    <property type="project" value="TreeGrafter"/>
</dbReference>
<dbReference type="Ensembl" id="ENSACIT00000018227.1">
    <property type="protein sequence ID" value="ENSACIP00000017747.1"/>
    <property type="gene ID" value="ENSACIG00000013844.1"/>
</dbReference>
<dbReference type="STRING" id="61819.ENSACIP00000017747"/>
<dbReference type="InterPro" id="IPR020850">
    <property type="entry name" value="GED_dom"/>
</dbReference>
<reference evidence="4" key="2">
    <citation type="submission" date="2025-09" db="UniProtKB">
        <authorList>
            <consortium name="Ensembl"/>
        </authorList>
    </citation>
    <scope>IDENTIFICATION</scope>
</reference>
<dbReference type="GO" id="GO:0003924">
    <property type="term" value="F:GTPase activity"/>
    <property type="evidence" value="ECO:0007669"/>
    <property type="project" value="InterPro"/>
</dbReference>
<reference evidence="4" key="1">
    <citation type="submission" date="2025-08" db="UniProtKB">
        <authorList>
            <consortium name="Ensembl"/>
        </authorList>
    </citation>
    <scope>IDENTIFICATION</scope>
</reference>
<dbReference type="Proteomes" id="UP000261340">
    <property type="component" value="Unplaced"/>
</dbReference>
<dbReference type="GO" id="GO:0005737">
    <property type="term" value="C:cytoplasm"/>
    <property type="evidence" value="ECO:0007669"/>
    <property type="project" value="TreeGrafter"/>
</dbReference>
<dbReference type="PANTHER" id="PTHR11566:SF54">
    <property type="entry name" value="DYNAMIN-3"/>
    <property type="match status" value="1"/>
</dbReference>
<evidence type="ECO:0000259" key="3">
    <source>
        <dbReference type="PROSITE" id="PS51388"/>
    </source>
</evidence>
<protein>
    <recommendedName>
        <fullName evidence="6">Dynamin GTPase</fullName>
    </recommendedName>
</protein>
<dbReference type="GO" id="GO:0005525">
    <property type="term" value="F:GTP binding"/>
    <property type="evidence" value="ECO:0007669"/>
    <property type="project" value="UniProtKB-KW"/>
</dbReference>
<feature type="region of interest" description="Disordered" evidence="1">
    <location>
        <begin position="274"/>
        <end position="295"/>
    </location>
</feature>
<proteinExistence type="predicted"/>
<dbReference type="InterPro" id="IPR011993">
    <property type="entry name" value="PH-like_dom_sf"/>
</dbReference>
<dbReference type="GO" id="GO:0098793">
    <property type="term" value="C:presynapse"/>
    <property type="evidence" value="ECO:0007669"/>
    <property type="project" value="GOC"/>
</dbReference>
<evidence type="ECO:0008006" key="6">
    <source>
        <dbReference type="Google" id="ProtNLM"/>
    </source>
</evidence>
<dbReference type="Pfam" id="PF02212">
    <property type="entry name" value="GED"/>
    <property type="match status" value="1"/>
</dbReference>
<feature type="domain" description="GED" evidence="3">
    <location>
        <begin position="117"/>
        <end position="208"/>
    </location>
</feature>
<keyword evidence="5" id="KW-1185">Reference proteome</keyword>
<dbReference type="PROSITE" id="PS50003">
    <property type="entry name" value="PH_DOMAIN"/>
    <property type="match status" value="1"/>
</dbReference>
<feature type="domain" description="PH" evidence="2">
    <location>
        <begin position="1"/>
        <end position="92"/>
    </location>
</feature>
<dbReference type="PANTHER" id="PTHR11566">
    <property type="entry name" value="DYNAMIN"/>
    <property type="match status" value="1"/>
</dbReference>
<sequence>MKGGAKEYWFILSAESLSWFKDDEEKEKKYMLPLDNLKLRDVEKGFMSSKYVFAIFNTELRNVYKDYKCLELACNSQEELDSWKASLLRAGVYPEKVDEQGNGPSENFSDPQLERQVETISNLVDSYMSIIYKTIRDLMPKTMMHIMINSVREFISSELLAQLYALGECSALMDESPEQQQHREEVLRKHAALKEALAVIGEISTSTCTTPLPPPVDSSWIQPSKCEKTLTSDALSPRHTLHCGSLRKAAQLQGARLNICICCAVQTIAPTLQSKPAAKPAVKPRTKPKKEEVKV</sequence>
<dbReference type="InterPro" id="IPR022812">
    <property type="entry name" value="Dynamin"/>
</dbReference>
<dbReference type="GO" id="GO:0005874">
    <property type="term" value="C:microtubule"/>
    <property type="evidence" value="ECO:0007669"/>
    <property type="project" value="TreeGrafter"/>
</dbReference>
<dbReference type="SUPFAM" id="SSF50729">
    <property type="entry name" value="PH domain-like"/>
    <property type="match status" value="1"/>
</dbReference>
<dbReference type="Gene3D" id="1.20.120.1240">
    <property type="entry name" value="Dynamin, middle domain"/>
    <property type="match status" value="1"/>
</dbReference>
<dbReference type="InterPro" id="IPR001849">
    <property type="entry name" value="PH_domain"/>
</dbReference>
<accession>A0A3Q0S4J8</accession>
<evidence type="ECO:0000313" key="4">
    <source>
        <dbReference type="Ensembl" id="ENSACIP00000017747.1"/>
    </source>
</evidence>
<dbReference type="GO" id="GO:0008017">
    <property type="term" value="F:microtubule binding"/>
    <property type="evidence" value="ECO:0007669"/>
    <property type="project" value="TreeGrafter"/>
</dbReference>
<evidence type="ECO:0000256" key="1">
    <source>
        <dbReference type="SAM" id="MobiDB-lite"/>
    </source>
</evidence>
<dbReference type="AlphaFoldDB" id="A0A3Q0S4J8"/>
<dbReference type="Gene3D" id="2.30.29.30">
    <property type="entry name" value="Pleckstrin-homology domain (PH domain)/Phosphotyrosine-binding domain (PTB)"/>
    <property type="match status" value="1"/>
</dbReference>
<dbReference type="GO" id="GO:0031623">
    <property type="term" value="P:receptor internalization"/>
    <property type="evidence" value="ECO:0007669"/>
    <property type="project" value="TreeGrafter"/>
</dbReference>
<evidence type="ECO:0000313" key="5">
    <source>
        <dbReference type="Proteomes" id="UP000261340"/>
    </source>
</evidence>
<dbReference type="Pfam" id="PF00169">
    <property type="entry name" value="PH"/>
    <property type="match status" value="1"/>
</dbReference>
<organism evidence="4 5">
    <name type="scientific">Amphilophus citrinellus</name>
    <name type="common">Midas cichlid</name>
    <name type="synonym">Cichlasoma citrinellum</name>
    <dbReference type="NCBI Taxonomy" id="61819"/>
    <lineage>
        <taxon>Eukaryota</taxon>
        <taxon>Metazoa</taxon>
        <taxon>Chordata</taxon>
        <taxon>Craniata</taxon>
        <taxon>Vertebrata</taxon>
        <taxon>Euteleostomi</taxon>
        <taxon>Actinopterygii</taxon>
        <taxon>Neopterygii</taxon>
        <taxon>Teleostei</taxon>
        <taxon>Neoteleostei</taxon>
        <taxon>Acanthomorphata</taxon>
        <taxon>Ovalentaria</taxon>
        <taxon>Cichlomorphae</taxon>
        <taxon>Cichliformes</taxon>
        <taxon>Cichlidae</taxon>
        <taxon>New World cichlids</taxon>
        <taxon>Cichlasomatinae</taxon>
        <taxon>Heroini</taxon>
        <taxon>Amphilophus</taxon>
    </lineage>
</organism>
<dbReference type="GeneTree" id="ENSGT00940000158056"/>